<evidence type="ECO:0000256" key="3">
    <source>
        <dbReference type="ARBA" id="ARBA00023002"/>
    </source>
</evidence>
<dbReference type="PANTHER" id="PTHR10543">
    <property type="entry name" value="BETA-CAROTENE DIOXYGENASE"/>
    <property type="match status" value="1"/>
</dbReference>
<evidence type="ECO:0000313" key="7">
    <source>
        <dbReference type="Proteomes" id="UP000076727"/>
    </source>
</evidence>
<dbReference type="STRING" id="1314783.A0A165KI55"/>
<keyword evidence="4 5" id="KW-0408">Iron</keyword>
<dbReference type="OrthoDB" id="407010at2759"/>
<feature type="binding site" evidence="5">
    <location>
        <position position="225"/>
    </location>
    <ligand>
        <name>Fe cation</name>
        <dbReference type="ChEBI" id="CHEBI:24875"/>
        <note>catalytic</note>
    </ligand>
</feature>
<dbReference type="Pfam" id="PF03055">
    <property type="entry name" value="RPE65"/>
    <property type="match status" value="1"/>
</dbReference>
<keyword evidence="3" id="KW-0560">Oxidoreductase</keyword>
<sequence length="582" mass="63653">MSASAPTQKATGFENAVEQLVPVELTIRGDFPPWLSGILYRTGPGTYSIPSTSDPFKVTEIQHWFDGVAMHHRFEIHPASEGQASRVVYRSHKGASDLERRIADAGEYPPALISFAQRQRDADPCANLFKKFFTTFATPEDAAAAVNHRETAPKLSNVAVTMTPDFPGIRRPDGETTQSTGPNVIVSKTDAAVLQVLDPATLEPLRILTYEDIDPRLSGRLSAAHACRDVKTGDFFNCVTEISAVTTHKVFKIRGDNGKVDVLATICEEDAPPTYLHAVTMTDRFFVLCIWQAHIKQGGLSLLATHNIADAIEKTWHPEKPTIFYVVDRHNGGLVAKYKTDPFYCFHYLNAYDDPESGDVLVDLSVYPDTSVIDMLYLDKMRNPDPESKAWMGRARRFRLSNPAKQSMAEKGEVPMLNASIDFTLPHSVGIELPTVAPGKHHHTYRYAYGITRKPISSGSSLSDGVVKLDMYAAAAAASAVASDEDLEGKDSEYAKIWRVPDVTPSEPIFAPRPGGTSEDDGVLLSVALDSSPEKGAGQSALVVIDAQTMEEVARAEMPIIYPFGFHGVYTPSGVKPSENAL</sequence>
<feature type="binding site" evidence="5">
    <location>
        <position position="347"/>
    </location>
    <ligand>
        <name>Fe cation</name>
        <dbReference type="ChEBI" id="CHEBI:24875"/>
        <note>catalytic</note>
    </ligand>
</feature>
<evidence type="ECO:0000256" key="4">
    <source>
        <dbReference type="ARBA" id="ARBA00023004"/>
    </source>
</evidence>
<keyword evidence="7" id="KW-1185">Reference proteome</keyword>
<reference evidence="6 7" key="1">
    <citation type="journal article" date="2016" name="Mol. Biol. Evol.">
        <title>Comparative Genomics of Early-Diverging Mushroom-Forming Fungi Provides Insights into the Origins of Lignocellulose Decay Capabilities.</title>
        <authorList>
            <person name="Nagy L.G."/>
            <person name="Riley R."/>
            <person name="Tritt A."/>
            <person name="Adam C."/>
            <person name="Daum C."/>
            <person name="Floudas D."/>
            <person name="Sun H."/>
            <person name="Yadav J.S."/>
            <person name="Pangilinan J."/>
            <person name="Larsson K.H."/>
            <person name="Matsuura K."/>
            <person name="Barry K."/>
            <person name="Labutti K."/>
            <person name="Kuo R."/>
            <person name="Ohm R.A."/>
            <person name="Bhattacharya S.S."/>
            <person name="Shirouzu T."/>
            <person name="Yoshinaga Y."/>
            <person name="Martin F.M."/>
            <person name="Grigoriev I.V."/>
            <person name="Hibbett D.S."/>
        </authorList>
    </citation>
    <scope>NUCLEOTIDE SEQUENCE [LARGE SCALE GENOMIC DNA]</scope>
    <source>
        <strain evidence="6 7">L-15889</strain>
    </source>
</reference>
<dbReference type="InterPro" id="IPR004294">
    <property type="entry name" value="Carotenoid_Oase"/>
</dbReference>
<accession>A0A165KI55</accession>
<comment type="cofactor">
    <cofactor evidence="5">
        <name>Fe(2+)</name>
        <dbReference type="ChEBI" id="CHEBI:29033"/>
    </cofactor>
    <text evidence="5">Binds 1 Fe(2+) ion per subunit.</text>
</comment>
<feature type="binding site" evidence="5">
    <location>
        <position position="277"/>
    </location>
    <ligand>
        <name>Fe cation</name>
        <dbReference type="ChEBI" id="CHEBI:24875"/>
        <note>catalytic</note>
    </ligand>
</feature>
<protein>
    <recommendedName>
        <fullName evidence="8">Carotenoid oxygenase</fullName>
    </recommendedName>
</protein>
<keyword evidence="2 5" id="KW-0479">Metal-binding</keyword>
<gene>
    <name evidence="6" type="ORF">DAEQUDRAFT_770851</name>
</gene>
<dbReference type="GO" id="GO:0010436">
    <property type="term" value="F:carotenoid dioxygenase activity"/>
    <property type="evidence" value="ECO:0007669"/>
    <property type="project" value="TreeGrafter"/>
</dbReference>
<evidence type="ECO:0000256" key="5">
    <source>
        <dbReference type="PIRSR" id="PIRSR604294-1"/>
    </source>
</evidence>
<evidence type="ECO:0000313" key="6">
    <source>
        <dbReference type="EMBL" id="KZT63168.1"/>
    </source>
</evidence>
<evidence type="ECO:0008006" key="8">
    <source>
        <dbReference type="Google" id="ProtNLM"/>
    </source>
</evidence>
<evidence type="ECO:0000256" key="1">
    <source>
        <dbReference type="ARBA" id="ARBA00006787"/>
    </source>
</evidence>
<dbReference type="GO" id="GO:0046872">
    <property type="term" value="F:metal ion binding"/>
    <property type="evidence" value="ECO:0007669"/>
    <property type="project" value="UniProtKB-KW"/>
</dbReference>
<evidence type="ECO:0000256" key="2">
    <source>
        <dbReference type="ARBA" id="ARBA00022723"/>
    </source>
</evidence>
<dbReference type="GO" id="GO:0016121">
    <property type="term" value="P:carotene catabolic process"/>
    <property type="evidence" value="ECO:0007669"/>
    <property type="project" value="TreeGrafter"/>
</dbReference>
<proteinExistence type="inferred from homology"/>
<dbReference type="Proteomes" id="UP000076727">
    <property type="component" value="Unassembled WGS sequence"/>
</dbReference>
<dbReference type="AlphaFoldDB" id="A0A165KI55"/>
<organism evidence="6 7">
    <name type="scientific">Daedalea quercina L-15889</name>
    <dbReference type="NCBI Taxonomy" id="1314783"/>
    <lineage>
        <taxon>Eukaryota</taxon>
        <taxon>Fungi</taxon>
        <taxon>Dikarya</taxon>
        <taxon>Basidiomycota</taxon>
        <taxon>Agaricomycotina</taxon>
        <taxon>Agaricomycetes</taxon>
        <taxon>Polyporales</taxon>
        <taxon>Fomitopsis</taxon>
    </lineage>
</organism>
<feature type="binding site" evidence="5">
    <location>
        <position position="567"/>
    </location>
    <ligand>
        <name>Fe cation</name>
        <dbReference type="ChEBI" id="CHEBI:24875"/>
        <note>catalytic</note>
    </ligand>
</feature>
<dbReference type="EMBL" id="KV429227">
    <property type="protein sequence ID" value="KZT63168.1"/>
    <property type="molecule type" value="Genomic_DNA"/>
</dbReference>
<dbReference type="PANTHER" id="PTHR10543:SF24">
    <property type="entry name" value="CAROTENOID ISOMEROOXYGENASE"/>
    <property type="match status" value="1"/>
</dbReference>
<name>A0A165KI55_9APHY</name>
<comment type="similarity">
    <text evidence="1">Belongs to the carotenoid oxygenase family.</text>
</comment>